<dbReference type="GO" id="GO:0016747">
    <property type="term" value="F:acyltransferase activity, transferring groups other than amino-acyl groups"/>
    <property type="evidence" value="ECO:0007669"/>
    <property type="project" value="InterPro"/>
</dbReference>
<protein>
    <recommendedName>
        <fullName evidence="1">N-acetyltransferase domain-containing protein</fullName>
    </recommendedName>
</protein>
<reference evidence="2" key="1">
    <citation type="journal article" date="2020" name="Stud. Mycol.">
        <title>101 Dothideomycetes genomes: a test case for predicting lifestyles and emergence of pathogens.</title>
        <authorList>
            <person name="Haridas S."/>
            <person name="Albert R."/>
            <person name="Binder M."/>
            <person name="Bloem J."/>
            <person name="Labutti K."/>
            <person name="Salamov A."/>
            <person name="Andreopoulos B."/>
            <person name="Baker S."/>
            <person name="Barry K."/>
            <person name="Bills G."/>
            <person name="Bluhm B."/>
            <person name="Cannon C."/>
            <person name="Castanera R."/>
            <person name="Culley D."/>
            <person name="Daum C."/>
            <person name="Ezra D."/>
            <person name="Gonzalez J."/>
            <person name="Henrissat B."/>
            <person name="Kuo A."/>
            <person name="Liang C."/>
            <person name="Lipzen A."/>
            <person name="Lutzoni F."/>
            <person name="Magnuson J."/>
            <person name="Mondo S."/>
            <person name="Nolan M."/>
            <person name="Ohm R."/>
            <person name="Pangilinan J."/>
            <person name="Park H.-J."/>
            <person name="Ramirez L."/>
            <person name="Alfaro M."/>
            <person name="Sun H."/>
            <person name="Tritt A."/>
            <person name="Yoshinaga Y."/>
            <person name="Zwiers L.-H."/>
            <person name="Turgeon B."/>
            <person name="Goodwin S."/>
            <person name="Spatafora J."/>
            <person name="Crous P."/>
            <person name="Grigoriev I."/>
        </authorList>
    </citation>
    <scope>NUCLEOTIDE SEQUENCE</scope>
    <source>
        <strain evidence="2">Tuck. ex Michener</strain>
    </source>
</reference>
<dbReference type="SUPFAM" id="SSF55729">
    <property type="entry name" value="Acyl-CoA N-acyltransferases (Nat)"/>
    <property type="match status" value="1"/>
</dbReference>
<dbReference type="CDD" id="cd04301">
    <property type="entry name" value="NAT_SF"/>
    <property type="match status" value="1"/>
</dbReference>
<name>A0A6A6H8F5_VIRVR</name>
<proteinExistence type="predicted"/>
<organism evidence="2 3">
    <name type="scientific">Viridothelium virens</name>
    <name type="common">Speckled blister lichen</name>
    <name type="synonym">Trypethelium virens</name>
    <dbReference type="NCBI Taxonomy" id="1048519"/>
    <lineage>
        <taxon>Eukaryota</taxon>
        <taxon>Fungi</taxon>
        <taxon>Dikarya</taxon>
        <taxon>Ascomycota</taxon>
        <taxon>Pezizomycotina</taxon>
        <taxon>Dothideomycetes</taxon>
        <taxon>Dothideomycetes incertae sedis</taxon>
        <taxon>Trypetheliales</taxon>
        <taxon>Trypetheliaceae</taxon>
        <taxon>Viridothelium</taxon>
    </lineage>
</organism>
<dbReference type="InterPro" id="IPR000182">
    <property type="entry name" value="GNAT_dom"/>
</dbReference>
<sequence length="241" mass="28108">MPFRVLPVEKDDWPQLVSISHRAWGNEPIWNFLYPALDTPEGTAQAISRLSQSFDKNPEIQWIKVVEQNSDTIVGAACWHFYTEDPYTRDGPGTGVNRSAKVDWLGGEDNPTRQFFEFFYNEKRDRREEFAELRRAHSYLQVLYVDPTYRRKGVASTALRWGLSRTDEMGTPCYLEATRSAYSAGIYQSHGYYDITSMEFRDERPIERRSEIPYTWHTCMVRPAKGESPPQRIPDQVHVFP</sequence>
<dbReference type="Pfam" id="PF13673">
    <property type="entry name" value="Acetyltransf_10"/>
    <property type="match status" value="1"/>
</dbReference>
<evidence type="ECO:0000313" key="3">
    <source>
        <dbReference type="Proteomes" id="UP000800092"/>
    </source>
</evidence>
<feature type="domain" description="N-acetyltransferase" evidence="1">
    <location>
        <begin position="3"/>
        <end position="225"/>
    </location>
</feature>
<dbReference type="PANTHER" id="PTHR42791">
    <property type="entry name" value="GNAT FAMILY ACETYLTRANSFERASE"/>
    <property type="match status" value="1"/>
</dbReference>
<dbReference type="EMBL" id="ML991799">
    <property type="protein sequence ID" value="KAF2234335.1"/>
    <property type="molecule type" value="Genomic_DNA"/>
</dbReference>
<evidence type="ECO:0000313" key="2">
    <source>
        <dbReference type="EMBL" id="KAF2234335.1"/>
    </source>
</evidence>
<dbReference type="InterPro" id="IPR052523">
    <property type="entry name" value="Trichothecene_AcTrans"/>
</dbReference>
<dbReference type="InterPro" id="IPR016181">
    <property type="entry name" value="Acyl_CoA_acyltransferase"/>
</dbReference>
<evidence type="ECO:0000259" key="1">
    <source>
        <dbReference type="PROSITE" id="PS51186"/>
    </source>
</evidence>
<dbReference type="AlphaFoldDB" id="A0A6A6H8F5"/>
<dbReference type="Gene3D" id="3.40.630.30">
    <property type="match status" value="1"/>
</dbReference>
<dbReference type="Proteomes" id="UP000800092">
    <property type="component" value="Unassembled WGS sequence"/>
</dbReference>
<gene>
    <name evidence="2" type="ORF">EV356DRAFT_532904</name>
</gene>
<keyword evidence="3" id="KW-1185">Reference proteome</keyword>
<dbReference type="OrthoDB" id="410198at2759"/>
<dbReference type="PANTHER" id="PTHR42791:SF14">
    <property type="entry name" value="N-ACETYLTRANSFERASE DOMAIN-CONTAINING PROTEIN"/>
    <property type="match status" value="1"/>
</dbReference>
<accession>A0A6A6H8F5</accession>
<dbReference type="PROSITE" id="PS51186">
    <property type="entry name" value="GNAT"/>
    <property type="match status" value="1"/>
</dbReference>